<dbReference type="RefSeq" id="XP_018245492.1">
    <property type="nucleotide sequence ID" value="XM_018400116.1"/>
</dbReference>
<evidence type="ECO:0000313" key="2">
    <source>
        <dbReference type="Proteomes" id="UP000009097"/>
    </source>
</evidence>
<proteinExistence type="predicted"/>
<dbReference type="Proteomes" id="UP000009097">
    <property type="component" value="Unassembled WGS sequence"/>
</dbReference>
<dbReference type="GeneID" id="28960544"/>
<reference evidence="1" key="1">
    <citation type="submission" date="2007-04" db="EMBL/GenBank/DDBJ databases">
        <authorList>
            <consortium name="The Broad Institute Genome Sequencing Platform"/>
            <person name="Birren B."/>
            <person name="Lander E."/>
            <person name="Galagan J."/>
            <person name="Nusbaum C."/>
            <person name="Devon K."/>
            <person name="Ma L.-J."/>
            <person name="Jaffe D."/>
            <person name="Butler J."/>
            <person name="Alvarez P."/>
            <person name="Gnerre S."/>
            <person name="Grabherr M."/>
            <person name="Kleber M."/>
            <person name="Mauceli E."/>
            <person name="Brockman W."/>
            <person name="MacCallum I.A."/>
            <person name="Young S."/>
            <person name="LaButti K."/>
            <person name="DeCaprio D."/>
            <person name="Crawford M."/>
            <person name="Koehrsen M."/>
            <person name="Engels R."/>
            <person name="Montgomery P."/>
            <person name="Pearson M."/>
            <person name="Howarth C."/>
            <person name="Larson L."/>
            <person name="White J."/>
            <person name="O'Leary S."/>
            <person name="Kodira C."/>
            <person name="Zeng Q."/>
            <person name="Yandava C."/>
            <person name="Alvarado L."/>
            <person name="Kistler C."/>
            <person name="Shim W.-B."/>
            <person name="Kang S."/>
            <person name="Woloshuk C."/>
        </authorList>
    </citation>
    <scope>NUCLEOTIDE SEQUENCE</scope>
    <source>
        <strain evidence="1">4287</strain>
    </source>
</reference>
<gene>
    <name evidence="1" type="ORF">FOXG_19838</name>
</gene>
<reference evidence="1" key="2">
    <citation type="journal article" date="2010" name="Nature">
        <title>Comparative genomics reveals mobile pathogenicity chromosomes in Fusarium.</title>
        <authorList>
            <person name="Ma L.J."/>
            <person name="van der Does H.C."/>
            <person name="Borkovich K.A."/>
            <person name="Coleman J.J."/>
            <person name="Daboussi M.J."/>
            <person name="Di Pietro A."/>
            <person name="Dufresne M."/>
            <person name="Freitag M."/>
            <person name="Grabherr M."/>
            <person name="Henrissat B."/>
            <person name="Houterman P.M."/>
            <person name="Kang S."/>
            <person name="Shim W.B."/>
            <person name="Woloshuk C."/>
            <person name="Xie X."/>
            <person name="Xu J.R."/>
            <person name="Antoniw J."/>
            <person name="Baker S.E."/>
            <person name="Bluhm B.H."/>
            <person name="Breakspear A."/>
            <person name="Brown D.W."/>
            <person name="Butchko R.A."/>
            <person name="Chapman S."/>
            <person name="Coulson R."/>
            <person name="Coutinho P.M."/>
            <person name="Danchin E.G."/>
            <person name="Diener A."/>
            <person name="Gale L.R."/>
            <person name="Gardiner D.M."/>
            <person name="Goff S."/>
            <person name="Hammond-Kosack K.E."/>
            <person name="Hilburn K."/>
            <person name="Hua-Van A."/>
            <person name="Jonkers W."/>
            <person name="Kazan K."/>
            <person name="Kodira C.D."/>
            <person name="Koehrsen M."/>
            <person name="Kumar L."/>
            <person name="Lee Y.H."/>
            <person name="Li L."/>
            <person name="Manners J.M."/>
            <person name="Miranda-Saavedra D."/>
            <person name="Mukherjee M."/>
            <person name="Park G."/>
            <person name="Park J."/>
            <person name="Park S.Y."/>
            <person name="Proctor R.H."/>
            <person name="Regev A."/>
            <person name="Ruiz-Roldan M.C."/>
            <person name="Sain D."/>
            <person name="Sakthikumar S."/>
            <person name="Sykes S."/>
            <person name="Schwartz D.C."/>
            <person name="Turgeon B.G."/>
            <person name="Wapinski I."/>
            <person name="Yoder O."/>
            <person name="Young S."/>
            <person name="Zeng Q."/>
            <person name="Zhou S."/>
            <person name="Galagan J."/>
            <person name="Cuomo C.A."/>
            <person name="Kistler H.C."/>
            <person name="Rep M."/>
        </authorList>
    </citation>
    <scope>NUCLEOTIDE SEQUENCE [LARGE SCALE GENOMIC DNA]</scope>
    <source>
        <strain evidence="1">4287</strain>
    </source>
</reference>
<organism evidence="1 2">
    <name type="scientific">Fusarium oxysporum f. sp. lycopersici (strain 4287 / CBS 123668 / FGSC 9935 / NRRL 34936)</name>
    <name type="common">Fusarium vascular wilt of tomato</name>
    <dbReference type="NCBI Taxonomy" id="426428"/>
    <lineage>
        <taxon>Eukaryota</taxon>
        <taxon>Fungi</taxon>
        <taxon>Dikarya</taxon>
        <taxon>Ascomycota</taxon>
        <taxon>Pezizomycotina</taxon>
        <taxon>Sordariomycetes</taxon>
        <taxon>Hypocreomycetidae</taxon>
        <taxon>Hypocreales</taxon>
        <taxon>Nectriaceae</taxon>
        <taxon>Fusarium</taxon>
        <taxon>Fusarium oxysporum species complex</taxon>
    </lineage>
</organism>
<dbReference type="VEuPathDB" id="FungiDB:FOXG_19838"/>
<name>A0A0J9WNK6_FUSO4</name>
<evidence type="ECO:0000313" key="1">
    <source>
        <dbReference type="EMBL" id="KNB07447.1"/>
    </source>
</evidence>
<accession>A0A0J9WNK6</accession>
<dbReference type="EMBL" id="DS231705">
    <property type="protein sequence ID" value="KNB07447.1"/>
    <property type="molecule type" value="Genomic_DNA"/>
</dbReference>
<dbReference type="AlphaFoldDB" id="A0A0J9WNK6"/>
<dbReference type="KEGG" id="fox:FOXG_19838"/>
<protein>
    <submittedName>
        <fullName evidence="1">Uncharacterized protein</fullName>
    </submittedName>
</protein>
<sequence>MGAHELQGYSATPPRQTWVNSECSPQMIIDKTVRISDRQTAATTPTAHLTTATLLV</sequence>